<evidence type="ECO:0000313" key="3">
    <source>
        <dbReference type="Proteomes" id="UP000092600"/>
    </source>
</evidence>
<protein>
    <submittedName>
        <fullName evidence="2">Putative ribonuclease H protein</fullName>
    </submittedName>
</protein>
<gene>
    <name evidence="2" type="ORF">ACMD2_16383</name>
</gene>
<dbReference type="Gene3D" id="3.60.10.10">
    <property type="entry name" value="Endonuclease/exonuclease/phosphatase"/>
    <property type="match status" value="1"/>
</dbReference>
<dbReference type="SUPFAM" id="SSF56219">
    <property type="entry name" value="DNase I-like"/>
    <property type="match status" value="1"/>
</dbReference>
<dbReference type="PANTHER" id="PTHR33116">
    <property type="entry name" value="REVERSE TRANSCRIPTASE ZINC-BINDING DOMAIN-CONTAINING PROTEIN-RELATED-RELATED"/>
    <property type="match status" value="1"/>
</dbReference>
<evidence type="ECO:0000256" key="1">
    <source>
        <dbReference type="SAM" id="MobiDB-lite"/>
    </source>
</evidence>
<feature type="compositionally biased region" description="Low complexity" evidence="1">
    <location>
        <begin position="13"/>
        <end position="31"/>
    </location>
</feature>
<name>A0A199UFG8_ANACO</name>
<comment type="caution">
    <text evidence="2">The sequence shown here is derived from an EMBL/GenBank/DDBJ whole genome shotgun (WGS) entry which is preliminary data.</text>
</comment>
<dbReference type="PANTHER" id="PTHR33116:SF78">
    <property type="entry name" value="OS12G0587133 PROTEIN"/>
    <property type="match status" value="1"/>
</dbReference>
<feature type="compositionally biased region" description="Basic and acidic residues" evidence="1">
    <location>
        <begin position="36"/>
        <end position="46"/>
    </location>
</feature>
<dbReference type="STRING" id="4615.A0A199UFG8"/>
<dbReference type="Proteomes" id="UP000092600">
    <property type="component" value="Unassembled WGS sequence"/>
</dbReference>
<evidence type="ECO:0000313" key="2">
    <source>
        <dbReference type="EMBL" id="OAY63461.1"/>
    </source>
</evidence>
<feature type="compositionally biased region" description="Acidic residues" evidence="1">
    <location>
        <begin position="1"/>
        <end position="12"/>
    </location>
</feature>
<dbReference type="AlphaFoldDB" id="A0A199UFG8"/>
<accession>A0A199UFG8</accession>
<dbReference type="EMBL" id="LSRQ01008339">
    <property type="protein sequence ID" value="OAY63461.1"/>
    <property type="molecule type" value="Genomic_DNA"/>
</dbReference>
<reference evidence="2 3" key="1">
    <citation type="journal article" date="2016" name="DNA Res.">
        <title>The draft genome of MD-2 pineapple using hybrid error correction of long reads.</title>
        <authorList>
            <person name="Redwan R.M."/>
            <person name="Saidin A."/>
            <person name="Kumar S.V."/>
        </authorList>
    </citation>
    <scope>NUCLEOTIDE SEQUENCE [LARGE SCALE GENOMIC DNA]</scope>
    <source>
        <strain evidence="3">cv. MD2</strain>
        <tissue evidence="2">Leaf</tissue>
    </source>
</reference>
<organism evidence="2 3">
    <name type="scientific">Ananas comosus</name>
    <name type="common">Pineapple</name>
    <name type="synonym">Ananas ananas</name>
    <dbReference type="NCBI Taxonomy" id="4615"/>
    <lineage>
        <taxon>Eukaryota</taxon>
        <taxon>Viridiplantae</taxon>
        <taxon>Streptophyta</taxon>
        <taxon>Embryophyta</taxon>
        <taxon>Tracheophyta</taxon>
        <taxon>Spermatophyta</taxon>
        <taxon>Magnoliopsida</taxon>
        <taxon>Liliopsida</taxon>
        <taxon>Poales</taxon>
        <taxon>Bromeliaceae</taxon>
        <taxon>Bromelioideae</taxon>
        <taxon>Ananas</taxon>
    </lineage>
</organism>
<dbReference type="InterPro" id="IPR036691">
    <property type="entry name" value="Endo/exonu/phosph_ase_sf"/>
</dbReference>
<proteinExistence type="predicted"/>
<sequence length="648" mass="73057">MGPINEEEEVVEEAIGGDAGAAAAEGVLGLGEAEEPVERGEEKTDPAEAGTASDGSDHILEVGDKGVGRAREARGARVAVGFLLSLALRTHREQDRALETWEGPFCGIPYWSPNFSLGLMDGGLALEPESQRPEPSIGSAFWFASHKPIFITTSALFGSVSRDSPHGPLFINAPAGLDSTFRDSPQEPILSGNMPLYSGNLCFGWFIHMLEFQIFVCTEALVRDYSLTLNLKHVTSERSFYFSNVYGLPTWEGKEEFCSELLSLSAICSNSNWAICGDFNFTRNQLKRTGNTWSTRAMTMFSDLIANLAVIDLPIFNQNFTWSNMQHSPTLAKLDRFLITTEWDQAFPHCRHWLKEGDCNTKFSHAVANSRKRSNEIKHIVDDNGRQINNEAQKKSYFFNSFKRLFGRAKEEPASFGDWADLYRADSLSDPDSLTGPFTIDEVKKTTFQLGSEKAPGPDGFLLIFFQYFWETTFEWVSGLKINMNKTELYYLGTNANRAKRLTDILGCRVGNLPFRYLGLPLHIKHLRKEDWAPIISSIEMRIQGLKAKLLSHGGRIILVNSVLSNLPLFYFAIFKAPQWVLNRIESLRRAFFWKEGSKISGGSCLVGWKTICKSKREGNLGIKDMETMNKALLTKWWWHFFNERHLL</sequence>
<feature type="region of interest" description="Disordered" evidence="1">
    <location>
        <begin position="1"/>
        <end position="61"/>
    </location>
</feature>